<dbReference type="InterPro" id="IPR036396">
    <property type="entry name" value="Cyt_P450_sf"/>
</dbReference>
<dbReference type="GO" id="GO:0005506">
    <property type="term" value="F:iron ion binding"/>
    <property type="evidence" value="ECO:0007669"/>
    <property type="project" value="InterPro"/>
</dbReference>
<dbReference type="OMA" id="WTEHALE"/>
<dbReference type="SUPFAM" id="SSF48264">
    <property type="entry name" value="Cytochrome P450"/>
    <property type="match status" value="1"/>
</dbReference>
<dbReference type="GO" id="GO:0020037">
    <property type="term" value="F:heme binding"/>
    <property type="evidence" value="ECO:0007669"/>
    <property type="project" value="InterPro"/>
</dbReference>
<dbReference type="CDD" id="cd11041">
    <property type="entry name" value="CYP503A1-like"/>
    <property type="match status" value="1"/>
</dbReference>
<protein>
    <recommendedName>
        <fullName evidence="12">Cytochrome P450</fullName>
    </recommendedName>
</protein>
<dbReference type="InterPro" id="IPR017972">
    <property type="entry name" value="Cyt_P450_CS"/>
</dbReference>
<evidence type="ECO:0000256" key="7">
    <source>
        <dbReference type="ARBA" id="ARBA00023033"/>
    </source>
</evidence>
<dbReference type="InterPro" id="IPR002401">
    <property type="entry name" value="Cyt_P450_E_grp-I"/>
</dbReference>
<evidence type="ECO:0000256" key="6">
    <source>
        <dbReference type="ARBA" id="ARBA00023004"/>
    </source>
</evidence>
<dbReference type="Proteomes" id="UP000191522">
    <property type="component" value="Unassembled WGS sequence"/>
</dbReference>
<dbReference type="AlphaFoldDB" id="A0A1V6P9J2"/>
<keyword evidence="3 8" id="KW-0349">Heme</keyword>
<keyword evidence="5 9" id="KW-0560">Oxidoreductase</keyword>
<keyword evidence="6 8" id="KW-0408">Iron</keyword>
<evidence type="ECO:0008006" key="12">
    <source>
        <dbReference type="Google" id="ProtNLM"/>
    </source>
</evidence>
<dbReference type="GO" id="GO:0004497">
    <property type="term" value="F:monooxygenase activity"/>
    <property type="evidence" value="ECO:0007669"/>
    <property type="project" value="UniProtKB-KW"/>
</dbReference>
<dbReference type="OrthoDB" id="1844152at2759"/>
<dbReference type="STRING" id="69771.A0A1V6P9J2"/>
<keyword evidence="11" id="KW-1185">Reference proteome</keyword>
<keyword evidence="7 9" id="KW-0503">Monooxygenase</keyword>
<reference evidence="11" key="1">
    <citation type="journal article" date="2017" name="Nat. Microbiol.">
        <title>Global analysis of biosynthetic gene clusters reveals vast potential of secondary metabolite production in Penicillium species.</title>
        <authorList>
            <person name="Nielsen J.C."/>
            <person name="Grijseels S."/>
            <person name="Prigent S."/>
            <person name="Ji B."/>
            <person name="Dainat J."/>
            <person name="Nielsen K.F."/>
            <person name="Frisvad J.C."/>
            <person name="Workman M."/>
            <person name="Nielsen J."/>
        </authorList>
    </citation>
    <scope>NUCLEOTIDE SEQUENCE [LARGE SCALE GENOMIC DNA]</scope>
    <source>
        <strain evidence="11">IBT 11843</strain>
    </source>
</reference>
<evidence type="ECO:0000256" key="4">
    <source>
        <dbReference type="ARBA" id="ARBA00022723"/>
    </source>
</evidence>
<dbReference type="Gene3D" id="1.10.630.10">
    <property type="entry name" value="Cytochrome P450"/>
    <property type="match status" value="1"/>
</dbReference>
<comment type="caution">
    <text evidence="10">The sequence shown here is derived from an EMBL/GenBank/DDBJ whole genome shotgun (WGS) entry which is preliminary data.</text>
</comment>
<evidence type="ECO:0000256" key="5">
    <source>
        <dbReference type="ARBA" id="ARBA00023002"/>
    </source>
</evidence>
<dbReference type="GO" id="GO:0043386">
    <property type="term" value="P:mycotoxin biosynthetic process"/>
    <property type="evidence" value="ECO:0007669"/>
    <property type="project" value="UniProtKB-ARBA"/>
</dbReference>
<name>A0A1V6P9J2_PENDC</name>
<proteinExistence type="inferred from homology"/>
<evidence type="ECO:0000313" key="10">
    <source>
        <dbReference type="EMBL" id="OQD73658.1"/>
    </source>
</evidence>
<organism evidence="10 11">
    <name type="scientific">Penicillium decumbens</name>
    <dbReference type="NCBI Taxonomy" id="69771"/>
    <lineage>
        <taxon>Eukaryota</taxon>
        <taxon>Fungi</taxon>
        <taxon>Dikarya</taxon>
        <taxon>Ascomycota</taxon>
        <taxon>Pezizomycotina</taxon>
        <taxon>Eurotiomycetes</taxon>
        <taxon>Eurotiomycetidae</taxon>
        <taxon>Eurotiales</taxon>
        <taxon>Aspergillaceae</taxon>
        <taxon>Penicillium</taxon>
    </lineage>
</organism>
<feature type="binding site" description="axial binding residue" evidence="8">
    <location>
        <position position="454"/>
    </location>
    <ligand>
        <name>heme</name>
        <dbReference type="ChEBI" id="CHEBI:30413"/>
    </ligand>
    <ligandPart>
        <name>Fe</name>
        <dbReference type="ChEBI" id="CHEBI:18248"/>
    </ligandPart>
</feature>
<comment type="similarity">
    <text evidence="2 9">Belongs to the cytochrome P450 family.</text>
</comment>
<dbReference type="GO" id="GO:0016705">
    <property type="term" value="F:oxidoreductase activity, acting on paired donors, with incorporation or reduction of molecular oxygen"/>
    <property type="evidence" value="ECO:0007669"/>
    <property type="project" value="InterPro"/>
</dbReference>
<evidence type="ECO:0000313" key="11">
    <source>
        <dbReference type="Proteomes" id="UP000191522"/>
    </source>
</evidence>
<evidence type="ECO:0000256" key="3">
    <source>
        <dbReference type="ARBA" id="ARBA00022617"/>
    </source>
</evidence>
<dbReference type="PANTHER" id="PTHR46206">
    <property type="entry name" value="CYTOCHROME P450"/>
    <property type="match status" value="1"/>
</dbReference>
<dbReference type="EMBL" id="MDYL01000014">
    <property type="protein sequence ID" value="OQD73658.1"/>
    <property type="molecule type" value="Genomic_DNA"/>
</dbReference>
<comment type="cofactor">
    <cofactor evidence="1 8">
        <name>heme</name>
        <dbReference type="ChEBI" id="CHEBI:30413"/>
    </cofactor>
</comment>
<dbReference type="PRINTS" id="PR00463">
    <property type="entry name" value="EP450I"/>
</dbReference>
<dbReference type="PROSITE" id="PS00086">
    <property type="entry name" value="CYTOCHROME_P450"/>
    <property type="match status" value="1"/>
</dbReference>
<gene>
    <name evidence="10" type="ORF">PENDEC_c014G01357</name>
</gene>
<sequence>MTLINSAISMVYEHPTAKVALTIALALCLCFIFKHRGSSQPLPVINGRRFFEFSDKNLKERYRTNAKGLLDLGLKQNDAFYLHTDKGLRLVLANRYAREVHNNPHLSLSKAIEDELHCDIPGMEGYRQGYFPDQNMGNMAIKIDMRRAFESLVKSWSRDTSSILEEFWTDNSEWHKLILSPLVLDMISQLTAEVRSGPDLAQSPAWRRLSVSFTVHTFMAAADLDGWPRFLRPIVHWFLPSWKRLRADIEEARQIYDAATEARLNEKEEAISNGKTPPVYDDMMYWMEQRAGGVPFDACLAQLLIAQAMIHGTADLTTQAIFDIVERPELIQELREEILSVIGEQGLSVASLSNLHLMDSTIKESQRLKPLFLVTMKRYAEERIALSDGVVIPKGVQIVVHAQNMWDEAHYSNPFEFQSHRFLERRKIEGQEAAAQLATATTNHMGFGFGRHGCPGRSYAAAMMKILLCHILLKYDLKLTGGRPEVAKAGVLLMANHGAVIEVRRRQGELNLGPLSL</sequence>
<evidence type="ECO:0000256" key="9">
    <source>
        <dbReference type="RuleBase" id="RU000461"/>
    </source>
</evidence>
<accession>A0A1V6P9J2</accession>
<dbReference type="Pfam" id="PF00067">
    <property type="entry name" value="p450"/>
    <property type="match status" value="1"/>
</dbReference>
<evidence type="ECO:0000256" key="8">
    <source>
        <dbReference type="PIRSR" id="PIRSR602401-1"/>
    </source>
</evidence>
<evidence type="ECO:0000256" key="1">
    <source>
        <dbReference type="ARBA" id="ARBA00001971"/>
    </source>
</evidence>
<evidence type="ECO:0000256" key="2">
    <source>
        <dbReference type="ARBA" id="ARBA00010617"/>
    </source>
</evidence>
<dbReference type="PANTHER" id="PTHR46206:SF2">
    <property type="entry name" value="CYTOCHROME P450 MONOOXYGENASE AUSG-RELATED"/>
    <property type="match status" value="1"/>
</dbReference>
<dbReference type="InterPro" id="IPR001128">
    <property type="entry name" value="Cyt_P450"/>
</dbReference>
<keyword evidence="4 8" id="KW-0479">Metal-binding</keyword>